<protein>
    <recommendedName>
        <fullName evidence="1">Protein kinase C-terminal domain-containing protein</fullName>
    </recommendedName>
</protein>
<organism evidence="2">
    <name type="scientific">Ursus maritimus</name>
    <name type="common">Polar bear</name>
    <name type="synonym">Thalarctos maritimus</name>
    <dbReference type="NCBI Taxonomy" id="29073"/>
    <lineage>
        <taxon>Eukaryota</taxon>
        <taxon>Metazoa</taxon>
        <taxon>Chordata</taxon>
        <taxon>Craniata</taxon>
        <taxon>Vertebrata</taxon>
        <taxon>Euteleostomi</taxon>
        <taxon>Mammalia</taxon>
        <taxon>Eutheria</taxon>
        <taxon>Laurasiatheria</taxon>
        <taxon>Carnivora</taxon>
        <taxon>Caniformia</taxon>
        <taxon>Ursidae</taxon>
        <taxon>Ursus</taxon>
    </lineage>
</organism>
<sequence length="78" mass="8486">AGKKVKVLYYPVGSLPALPTLWDRTNVSNFRQFTGKAPTLSPPWDAWPVITTEQVAFRDFDFGAGALLALSPHPALSS</sequence>
<dbReference type="AlphaFoldDB" id="A0A452UAJ2"/>
<dbReference type="InterPro" id="IPR017892">
    <property type="entry name" value="Pkinase_C"/>
</dbReference>
<reference evidence="2" key="1">
    <citation type="submission" date="2019-03" db="UniProtKB">
        <authorList>
            <consortium name="Ensembl"/>
        </authorList>
    </citation>
    <scope>IDENTIFICATION</scope>
</reference>
<dbReference type="Pfam" id="PF00433">
    <property type="entry name" value="Pkinase_C"/>
    <property type="match status" value="1"/>
</dbReference>
<name>A0A452UAJ2_URSMA</name>
<proteinExistence type="predicted"/>
<dbReference type="OMA" id="SPPWDAW"/>
<dbReference type="Ensembl" id="ENSUMAT00000021178.1">
    <property type="protein sequence ID" value="ENSUMAP00000017922.1"/>
    <property type="gene ID" value="ENSUMAG00000013169.1"/>
</dbReference>
<accession>A0A452UAJ2</accession>
<dbReference type="GeneTree" id="ENSGT00950000185575"/>
<dbReference type="GO" id="GO:0004674">
    <property type="term" value="F:protein serine/threonine kinase activity"/>
    <property type="evidence" value="ECO:0007669"/>
    <property type="project" value="InterPro"/>
</dbReference>
<dbReference type="GO" id="GO:0005524">
    <property type="term" value="F:ATP binding"/>
    <property type="evidence" value="ECO:0007669"/>
    <property type="project" value="InterPro"/>
</dbReference>
<evidence type="ECO:0000313" key="2">
    <source>
        <dbReference type="Ensembl" id="ENSUMAP00000017922"/>
    </source>
</evidence>
<evidence type="ECO:0000259" key="1">
    <source>
        <dbReference type="Pfam" id="PF00433"/>
    </source>
</evidence>
<feature type="domain" description="Protein kinase C-terminal" evidence="1">
    <location>
        <begin position="27"/>
        <end position="62"/>
    </location>
</feature>